<protein>
    <submittedName>
        <fullName evidence="1">Uncharacterized protein</fullName>
    </submittedName>
</protein>
<name>A0A835CF22_9FABA</name>
<dbReference type="EMBL" id="JAAIUW010000003">
    <property type="protein sequence ID" value="KAF7839071.1"/>
    <property type="molecule type" value="Genomic_DNA"/>
</dbReference>
<dbReference type="Proteomes" id="UP000634136">
    <property type="component" value="Unassembled WGS sequence"/>
</dbReference>
<comment type="caution">
    <text evidence="1">The sequence shown here is derived from an EMBL/GenBank/DDBJ whole genome shotgun (WGS) entry which is preliminary data.</text>
</comment>
<dbReference type="AlphaFoldDB" id="A0A835CF22"/>
<reference evidence="1" key="1">
    <citation type="submission" date="2020-09" db="EMBL/GenBank/DDBJ databases">
        <title>Genome-Enabled Discovery of Anthraquinone Biosynthesis in Senna tora.</title>
        <authorList>
            <person name="Kang S.-H."/>
            <person name="Pandey R.P."/>
            <person name="Lee C.-M."/>
            <person name="Sim J.-S."/>
            <person name="Jeong J.-T."/>
            <person name="Choi B.-S."/>
            <person name="Jung M."/>
            <person name="Ginzburg D."/>
            <person name="Zhao K."/>
            <person name="Won S.Y."/>
            <person name="Oh T.-J."/>
            <person name="Yu Y."/>
            <person name="Kim N.-H."/>
            <person name="Lee O.R."/>
            <person name="Lee T.-H."/>
            <person name="Bashyal P."/>
            <person name="Kim T.-S."/>
            <person name="Lee W.-H."/>
            <person name="Kawkins C."/>
            <person name="Kim C.-K."/>
            <person name="Kim J.S."/>
            <person name="Ahn B.O."/>
            <person name="Rhee S.Y."/>
            <person name="Sohng J.K."/>
        </authorList>
    </citation>
    <scope>NUCLEOTIDE SEQUENCE</scope>
    <source>
        <tissue evidence="1">Leaf</tissue>
    </source>
</reference>
<evidence type="ECO:0000313" key="1">
    <source>
        <dbReference type="EMBL" id="KAF7839071.1"/>
    </source>
</evidence>
<gene>
    <name evidence="1" type="ORF">G2W53_007553</name>
</gene>
<proteinExistence type="predicted"/>
<evidence type="ECO:0000313" key="2">
    <source>
        <dbReference type="Proteomes" id="UP000634136"/>
    </source>
</evidence>
<keyword evidence="2" id="KW-1185">Reference proteome</keyword>
<organism evidence="1 2">
    <name type="scientific">Senna tora</name>
    <dbReference type="NCBI Taxonomy" id="362788"/>
    <lineage>
        <taxon>Eukaryota</taxon>
        <taxon>Viridiplantae</taxon>
        <taxon>Streptophyta</taxon>
        <taxon>Embryophyta</taxon>
        <taxon>Tracheophyta</taxon>
        <taxon>Spermatophyta</taxon>
        <taxon>Magnoliopsida</taxon>
        <taxon>eudicotyledons</taxon>
        <taxon>Gunneridae</taxon>
        <taxon>Pentapetalae</taxon>
        <taxon>rosids</taxon>
        <taxon>fabids</taxon>
        <taxon>Fabales</taxon>
        <taxon>Fabaceae</taxon>
        <taxon>Caesalpinioideae</taxon>
        <taxon>Cassia clade</taxon>
        <taxon>Senna</taxon>
    </lineage>
</organism>
<accession>A0A835CF22</accession>
<sequence length="142" mass="15956">MFPIANHRQSHPFCIGDGVAAASTERRGRTSDDMAELSFHEFGRRNRDEIPNSVSKESRKTVIPSVLQILKALLKLNEKTNAILKLIEEDADSFIFLCRLLSAGIRQIARDRDVTTTSMEAMTISLLFIISYSRSRENGSNV</sequence>